<dbReference type="InterPro" id="IPR016181">
    <property type="entry name" value="Acyl_CoA_acyltransferase"/>
</dbReference>
<dbReference type="STRING" id="695939.SAMN00790413_02904"/>
<sequence>MNRNPDERQPVSRLFVRSPTGFRSRLGKVQEVAALAFHVCTVKPAAVRKGKILGVVASFSIRPARRPDLPALLALYGQLSARNSADLQPAHLQAWEAVEAQPGLQVLVAEMEGQIVGTVTLALIPNLTRGARPYGVVENVVTHAAYREQGIGRALLAEAERLARAVKAYKVMLQSGASLPEAHAFYRRCGYAGETKRAFEKRWP</sequence>
<dbReference type="Gene3D" id="3.40.630.30">
    <property type="match status" value="1"/>
</dbReference>
<dbReference type="Proteomes" id="UP000192582">
    <property type="component" value="Unassembled WGS sequence"/>
</dbReference>
<evidence type="ECO:0000313" key="5">
    <source>
        <dbReference type="Proteomes" id="UP000192582"/>
    </source>
</evidence>
<dbReference type="AlphaFoldDB" id="A0A1W1VQU0"/>
<dbReference type="GO" id="GO:0016747">
    <property type="term" value="F:acyltransferase activity, transferring groups other than amino-acyl groups"/>
    <property type="evidence" value="ECO:0007669"/>
    <property type="project" value="InterPro"/>
</dbReference>
<evidence type="ECO:0000256" key="1">
    <source>
        <dbReference type="ARBA" id="ARBA00022679"/>
    </source>
</evidence>
<keyword evidence="5" id="KW-1185">Reference proteome</keyword>
<dbReference type="PANTHER" id="PTHR43877:SF2">
    <property type="entry name" value="AMINOALKYLPHOSPHONATE N-ACETYLTRANSFERASE-RELATED"/>
    <property type="match status" value="1"/>
</dbReference>
<evidence type="ECO:0000256" key="2">
    <source>
        <dbReference type="ARBA" id="ARBA00023315"/>
    </source>
</evidence>
<evidence type="ECO:0000313" key="4">
    <source>
        <dbReference type="EMBL" id="SMB95590.1"/>
    </source>
</evidence>
<protein>
    <submittedName>
        <fullName evidence="4">L-amino acid N-acyltransferase YncA</fullName>
    </submittedName>
</protein>
<accession>A0A1W1VQU0</accession>
<keyword evidence="2 4" id="KW-0012">Acyltransferase</keyword>
<dbReference type="PANTHER" id="PTHR43877">
    <property type="entry name" value="AMINOALKYLPHOSPHONATE N-ACETYLTRANSFERASE-RELATED-RELATED"/>
    <property type="match status" value="1"/>
</dbReference>
<keyword evidence="1 4" id="KW-0808">Transferase</keyword>
<evidence type="ECO:0000259" key="3">
    <source>
        <dbReference type="PROSITE" id="PS51186"/>
    </source>
</evidence>
<dbReference type="InterPro" id="IPR050832">
    <property type="entry name" value="Bact_Acetyltransf"/>
</dbReference>
<proteinExistence type="predicted"/>
<dbReference type="InterPro" id="IPR000182">
    <property type="entry name" value="GNAT_dom"/>
</dbReference>
<dbReference type="EMBL" id="FWWU01000009">
    <property type="protein sequence ID" value="SMB95590.1"/>
    <property type="molecule type" value="Genomic_DNA"/>
</dbReference>
<name>A0A1W1VQU0_9DEIO</name>
<reference evidence="4 5" key="1">
    <citation type="submission" date="2017-04" db="EMBL/GenBank/DDBJ databases">
        <authorList>
            <person name="Afonso C.L."/>
            <person name="Miller P.J."/>
            <person name="Scott M.A."/>
            <person name="Spackman E."/>
            <person name="Goraichik I."/>
            <person name="Dimitrov K.M."/>
            <person name="Suarez D.L."/>
            <person name="Swayne D.E."/>
        </authorList>
    </citation>
    <scope>NUCLEOTIDE SEQUENCE [LARGE SCALE GENOMIC DNA]</scope>
    <source>
        <strain evidence="4 5">KR-140</strain>
    </source>
</reference>
<dbReference type="Pfam" id="PF00583">
    <property type="entry name" value="Acetyltransf_1"/>
    <property type="match status" value="1"/>
</dbReference>
<dbReference type="SUPFAM" id="SSF55729">
    <property type="entry name" value="Acyl-CoA N-acyltransferases (Nat)"/>
    <property type="match status" value="1"/>
</dbReference>
<dbReference type="PROSITE" id="PS51186">
    <property type="entry name" value="GNAT"/>
    <property type="match status" value="1"/>
</dbReference>
<dbReference type="CDD" id="cd04301">
    <property type="entry name" value="NAT_SF"/>
    <property type="match status" value="1"/>
</dbReference>
<gene>
    <name evidence="4" type="ORF">SAMN00790413_02904</name>
</gene>
<feature type="domain" description="N-acetyltransferase" evidence="3">
    <location>
        <begin position="59"/>
        <end position="204"/>
    </location>
</feature>
<organism evidence="4 5">
    <name type="scientific">Deinococcus hopiensis KR-140</name>
    <dbReference type="NCBI Taxonomy" id="695939"/>
    <lineage>
        <taxon>Bacteria</taxon>
        <taxon>Thermotogati</taxon>
        <taxon>Deinococcota</taxon>
        <taxon>Deinococci</taxon>
        <taxon>Deinococcales</taxon>
        <taxon>Deinococcaceae</taxon>
        <taxon>Deinococcus</taxon>
    </lineage>
</organism>